<name>A0A4Z0Q4G8_9BACT</name>
<gene>
    <name evidence="2" type="ORF">E5K00_07000</name>
</gene>
<comment type="caution">
    <text evidence="2">The sequence shown here is derived from an EMBL/GenBank/DDBJ whole genome shotgun (WGS) entry which is preliminary data.</text>
</comment>
<proteinExistence type="predicted"/>
<dbReference type="OrthoDB" id="9342777at2"/>
<feature type="transmembrane region" description="Helical" evidence="1">
    <location>
        <begin position="21"/>
        <end position="39"/>
    </location>
</feature>
<dbReference type="InterPro" id="IPR043857">
    <property type="entry name" value="DUF5819"/>
</dbReference>
<keyword evidence="1" id="KW-0472">Membrane</keyword>
<dbReference type="EMBL" id="SRLC01000001">
    <property type="protein sequence ID" value="TGE24940.1"/>
    <property type="molecule type" value="Genomic_DNA"/>
</dbReference>
<evidence type="ECO:0000313" key="2">
    <source>
        <dbReference type="EMBL" id="TGE24940.1"/>
    </source>
</evidence>
<dbReference type="Pfam" id="PF19136">
    <property type="entry name" value="DUF5819"/>
    <property type="match status" value="1"/>
</dbReference>
<keyword evidence="3" id="KW-1185">Reference proteome</keyword>
<evidence type="ECO:0000313" key="3">
    <source>
        <dbReference type="Proteomes" id="UP000297549"/>
    </source>
</evidence>
<reference evidence="2 3" key="1">
    <citation type="submission" date="2019-04" db="EMBL/GenBank/DDBJ databases">
        <authorList>
            <person name="Feng G."/>
            <person name="Zhang J."/>
            <person name="Zhu H."/>
        </authorList>
    </citation>
    <scope>NUCLEOTIDE SEQUENCE [LARGE SCALE GENOMIC DNA]</scope>
    <source>
        <strain evidence="2 3">JCM 31653</strain>
    </source>
</reference>
<accession>A0A4Z0Q4G8</accession>
<organism evidence="2 3">
    <name type="scientific">Hymenobacter aquaticus</name>
    <dbReference type="NCBI Taxonomy" id="1867101"/>
    <lineage>
        <taxon>Bacteria</taxon>
        <taxon>Pseudomonadati</taxon>
        <taxon>Bacteroidota</taxon>
        <taxon>Cytophagia</taxon>
        <taxon>Cytophagales</taxon>
        <taxon>Hymenobacteraceae</taxon>
        <taxon>Hymenobacter</taxon>
    </lineage>
</organism>
<dbReference type="AlphaFoldDB" id="A0A4Z0Q4G8"/>
<dbReference type="RefSeq" id="WP_135462519.1">
    <property type="nucleotide sequence ID" value="NZ_SRLC01000001.1"/>
</dbReference>
<protein>
    <submittedName>
        <fullName evidence="2">Uncharacterized protein</fullName>
    </submittedName>
</protein>
<evidence type="ECO:0000256" key="1">
    <source>
        <dbReference type="SAM" id="Phobius"/>
    </source>
</evidence>
<sequence length="231" mass="26996">MEREINMDNKTTNLGLKLFRLVLIAGLTVHFAIVGMHLMPDNPIKHRYDTEIRHYVFPYFGQSWKLFAPNPVNSNLSILIQFQDYKNGKATPSQWLDICQPLIQERRSNFWSPSQRILKTFSGSVMNLLENRSKAYEYVHKEFAAKDSVKSAGIVKKAIDISAGHKAILSYAKFAHNNYMGKNHMAQPDSSFVMYRVIESKFPRFSKRNLDHFNLNNYQYSQIRTHEYRIL</sequence>
<keyword evidence="1" id="KW-0812">Transmembrane</keyword>
<keyword evidence="1" id="KW-1133">Transmembrane helix</keyword>
<dbReference type="Proteomes" id="UP000297549">
    <property type="component" value="Unassembled WGS sequence"/>
</dbReference>